<feature type="domain" description="SH3" evidence="15">
    <location>
        <begin position="1079"/>
        <end position="1141"/>
    </location>
</feature>
<name>A0A8D2MGK8_ZONAL</name>
<dbReference type="PANTHER" id="PTHR24131">
    <property type="entry name" value="APOPTOSIS-STIMULATING OF P53 PROTEIN"/>
    <property type="match status" value="1"/>
</dbReference>
<feature type="compositionally biased region" description="Polar residues" evidence="14">
    <location>
        <begin position="789"/>
        <end position="802"/>
    </location>
</feature>
<dbReference type="Proteomes" id="UP000694413">
    <property type="component" value="Unassembled WGS sequence"/>
</dbReference>
<keyword evidence="7" id="KW-0677">Repeat</keyword>
<dbReference type="InterPro" id="IPR001452">
    <property type="entry name" value="SH3_domain"/>
</dbReference>
<dbReference type="GO" id="GO:0006915">
    <property type="term" value="P:apoptotic process"/>
    <property type="evidence" value="ECO:0007669"/>
    <property type="project" value="UniProtKB-KW"/>
</dbReference>
<dbReference type="PROSITE" id="PS50088">
    <property type="entry name" value="ANK_REPEAT"/>
    <property type="match status" value="2"/>
</dbReference>
<evidence type="ECO:0000256" key="8">
    <source>
        <dbReference type="ARBA" id="ARBA00023043"/>
    </source>
</evidence>
<dbReference type="InterPro" id="IPR048942">
    <property type="entry name" value="ASPP2-like_RA"/>
</dbReference>
<feature type="coiled-coil region" evidence="13">
    <location>
        <begin position="133"/>
        <end position="330"/>
    </location>
</feature>
<dbReference type="GO" id="GO:0042981">
    <property type="term" value="P:regulation of apoptotic process"/>
    <property type="evidence" value="ECO:0007669"/>
    <property type="project" value="InterPro"/>
</dbReference>
<evidence type="ECO:0000256" key="4">
    <source>
        <dbReference type="ARBA" id="ARBA00022490"/>
    </source>
</evidence>
<dbReference type="InterPro" id="IPR047163">
    <property type="entry name" value="ASPP1/2"/>
</dbReference>
<feature type="region of interest" description="Disordered" evidence="14">
    <location>
        <begin position="554"/>
        <end position="620"/>
    </location>
</feature>
<dbReference type="PROSITE" id="PS50002">
    <property type="entry name" value="SH3"/>
    <property type="match status" value="1"/>
</dbReference>
<evidence type="ECO:0000256" key="9">
    <source>
        <dbReference type="ARBA" id="ARBA00023242"/>
    </source>
</evidence>
<dbReference type="PANTHER" id="PTHR24131:SF8">
    <property type="entry name" value="APOPTOSIS-STIMULATING OF P53 PROTEIN 2"/>
    <property type="match status" value="1"/>
</dbReference>
<evidence type="ECO:0000256" key="5">
    <source>
        <dbReference type="ARBA" id="ARBA00022553"/>
    </source>
</evidence>
<keyword evidence="9" id="KW-0539">Nucleus</keyword>
<dbReference type="FunFam" id="3.10.20.90:FF:000030">
    <property type="entry name" value="Apoptosis-stimulating of p53 protein 2 isoform 1"/>
    <property type="match status" value="1"/>
</dbReference>
<dbReference type="SUPFAM" id="SSF54236">
    <property type="entry name" value="Ubiquitin-like"/>
    <property type="match status" value="1"/>
</dbReference>
<dbReference type="InterPro" id="IPR029071">
    <property type="entry name" value="Ubiquitin-like_domsf"/>
</dbReference>
<feature type="region of interest" description="Disordered" evidence="14">
    <location>
        <begin position="91"/>
        <end position="122"/>
    </location>
</feature>
<proteinExistence type="inferred from homology"/>
<evidence type="ECO:0000256" key="14">
    <source>
        <dbReference type="SAM" id="MobiDB-lite"/>
    </source>
</evidence>
<evidence type="ECO:0000256" key="10">
    <source>
        <dbReference type="ARBA" id="ARBA00061212"/>
    </source>
</evidence>
<evidence type="ECO:0000256" key="2">
    <source>
        <dbReference type="ARBA" id="ARBA00004496"/>
    </source>
</evidence>
<dbReference type="Gene3D" id="3.10.20.90">
    <property type="entry name" value="Phosphatidylinositol 3-kinase Catalytic Subunit, Chain A, domain 1"/>
    <property type="match status" value="1"/>
</dbReference>
<keyword evidence="17" id="KW-1185">Reference proteome</keyword>
<evidence type="ECO:0000256" key="1">
    <source>
        <dbReference type="ARBA" id="ARBA00004123"/>
    </source>
</evidence>
<feature type="region of interest" description="Disordered" evidence="14">
    <location>
        <begin position="399"/>
        <end position="466"/>
    </location>
</feature>
<keyword evidence="6" id="KW-0053">Apoptosis</keyword>
<dbReference type="InterPro" id="IPR036028">
    <property type="entry name" value="SH3-like_dom_sf"/>
</dbReference>
<dbReference type="Gene3D" id="1.25.40.20">
    <property type="entry name" value="Ankyrin repeat-containing domain"/>
    <property type="match status" value="1"/>
</dbReference>
<evidence type="ECO:0000256" key="6">
    <source>
        <dbReference type="ARBA" id="ARBA00022703"/>
    </source>
</evidence>
<sequence length="1187" mass="131520">MRFGSKMMPMFLTVYLSNNEQHFTEVPVTPETTCRDVVELCKEPGESECHLAEVWCGSERPVGDNERMLDVLQRFGMQRSEVRFFLRHERSPCREPGTGQRSQDPAFKRNGVKVPGDRRIENGVSAPRMDMTLAELQEMASRQQQQIEAQQQMLANKEQRLKFLKQQDQRQQQQAAEQEKLKRLKEIAENQEAKLKKVRALKGHVEQKRLSNGKLVEEIEQMNSLFQQKQRELVLAVSKVEELTRQLEMLKNGRIDGYHDNQSAVAELDRLYKELQLRNKLNQEQNAKLQQQRECLNKRNLEVAVMDKRVNELRERLWKKKAALQQKENVPVSSDGNLPQPVASAPSRVAAVGPYIQSSTMPRIASRPELLVKPAFSDGTQALQVPDGPLKTQTLPNMRAGNSSQAKAPAGSVVPNTKPCPSAPDWGGSSTDNHINQGSALTSGKGIVTNEGQAAEGETLLRDREKKVRPFSMFDSVEQSAGLGTLRKNQSSEDLLREAQTTNKNVTKVPPPVPTKPKQINLPYFGQASHLQPADTKLDGNLQKLPLAIAAVGSKQKPVAQQPSHPSQQIQQRISVPPAGSSSSQDQILPSSKQESPPAAAVRPFTPQPSKETSLPPFRKPQTVATSSIYSMYTQQQTPGKNFQQAVQSALTRAQTRGPHFPSVYGKPVMAGAGVQNHPPQTDNVYSNLQGKPGSPEPEMETAASAHENHEPERIPRPLSPTKLLPFLSNPYRNQSDADLEALRKKLSNAPRPLKKRSSITEPEGPNGPNIQKLLYQRTTLAAMETISAPSHPSKQTASAASPESPVEIPNPYLSTEVEKETAASMPEAAIAEEPESTAAEQSEAALPPVPLDPVPEAVSDSDELTQPKPEEPNLEAPLPLEVYMEEYPPYPPPPYPSGEPESLGEDSFNMRPPEVTGQFSLPPGKRTNLRKTGSERIGHGMRVKFNPLALLLDSSLEGEFDLVQRIIYEVEDPSMPNDEGITALHNAVCAGHTEIVKFLVQFGVNVNAADSDGWTPLHCAASCNNVQVCKFLVESGAAVFAMTYSDMQTAADKCEEMEEGYTQCSQFLYGVQEKMGIMNKGVIYGLWDYEAQNDDELSMKEGDCMTILRREDEEEIEWWWARLNDKEGYVPRNLLGVSPGCFQSQKTPSLHVECAQHCVLLGSLASRYSFKGREEGGDILHLYLGS</sequence>
<dbReference type="Ensembl" id="ENSZALT00000010360.1">
    <property type="protein sequence ID" value="ENSZALP00000007214.1"/>
    <property type="gene ID" value="ENSZALG00000006445.1"/>
</dbReference>
<dbReference type="SUPFAM" id="SSF50044">
    <property type="entry name" value="SH3-domain"/>
    <property type="match status" value="1"/>
</dbReference>
<dbReference type="InterPro" id="IPR047166">
    <property type="entry name" value="ASPP2_RA"/>
</dbReference>
<feature type="region of interest" description="Disordered" evidence="14">
    <location>
        <begin position="501"/>
        <end position="521"/>
    </location>
</feature>
<keyword evidence="13" id="KW-0175">Coiled coil</keyword>
<evidence type="ECO:0000313" key="16">
    <source>
        <dbReference type="Ensembl" id="ENSZALP00000007214.1"/>
    </source>
</evidence>
<dbReference type="SMART" id="SM00326">
    <property type="entry name" value="SH3"/>
    <property type="match status" value="1"/>
</dbReference>
<dbReference type="FunFam" id="1.25.40.20:FF:000008">
    <property type="entry name" value="Apoptosis-stimulating of p53 protein 2 isoform 1"/>
    <property type="match status" value="1"/>
</dbReference>
<dbReference type="GO" id="GO:0005634">
    <property type="term" value="C:nucleus"/>
    <property type="evidence" value="ECO:0007669"/>
    <property type="project" value="UniProtKB-SubCell"/>
</dbReference>
<protein>
    <submittedName>
        <fullName evidence="16">Tumor protein p53 binding protein 2</fullName>
    </submittedName>
</protein>
<comment type="similarity">
    <text evidence="10">Belongs to the ASPP family.</text>
</comment>
<feature type="region of interest" description="Disordered" evidence="14">
    <location>
        <begin position="831"/>
        <end position="877"/>
    </location>
</feature>
<reference evidence="16" key="2">
    <citation type="submission" date="2025-09" db="UniProtKB">
        <authorList>
            <consortium name="Ensembl"/>
        </authorList>
    </citation>
    <scope>IDENTIFICATION</scope>
</reference>
<evidence type="ECO:0000256" key="12">
    <source>
        <dbReference type="PROSITE-ProRule" id="PRU00192"/>
    </source>
</evidence>
<feature type="repeat" description="ANK" evidence="11">
    <location>
        <begin position="1013"/>
        <end position="1045"/>
    </location>
</feature>
<reference evidence="16" key="1">
    <citation type="submission" date="2025-08" db="UniProtKB">
        <authorList>
            <consortium name="Ensembl"/>
        </authorList>
    </citation>
    <scope>IDENTIFICATION</scope>
</reference>
<dbReference type="SMART" id="SM00248">
    <property type="entry name" value="ANK"/>
    <property type="match status" value="2"/>
</dbReference>
<organism evidence="16 17">
    <name type="scientific">Zonotrichia albicollis</name>
    <name type="common">White-throated sparrow</name>
    <name type="synonym">Fringilla albicollis</name>
    <dbReference type="NCBI Taxonomy" id="44394"/>
    <lineage>
        <taxon>Eukaryota</taxon>
        <taxon>Metazoa</taxon>
        <taxon>Chordata</taxon>
        <taxon>Craniata</taxon>
        <taxon>Vertebrata</taxon>
        <taxon>Euteleostomi</taxon>
        <taxon>Archelosauria</taxon>
        <taxon>Archosauria</taxon>
        <taxon>Dinosauria</taxon>
        <taxon>Saurischia</taxon>
        <taxon>Theropoda</taxon>
        <taxon>Coelurosauria</taxon>
        <taxon>Aves</taxon>
        <taxon>Neognathae</taxon>
        <taxon>Neoaves</taxon>
        <taxon>Telluraves</taxon>
        <taxon>Australaves</taxon>
        <taxon>Passeriformes</taxon>
        <taxon>Passerellidae</taxon>
        <taxon>Zonotrichia</taxon>
    </lineage>
</organism>
<dbReference type="InterPro" id="IPR036770">
    <property type="entry name" value="Ankyrin_rpt-contain_sf"/>
</dbReference>
<evidence type="ECO:0000256" key="3">
    <source>
        <dbReference type="ARBA" id="ARBA00022443"/>
    </source>
</evidence>
<comment type="subcellular location">
    <subcellularLocation>
        <location evidence="2">Cytoplasm</location>
    </subcellularLocation>
    <subcellularLocation>
        <location evidence="1">Nucleus</location>
    </subcellularLocation>
</comment>
<accession>A0A8D2MGK8</accession>
<feature type="compositionally biased region" description="Basic and acidic residues" evidence="14">
    <location>
        <begin position="707"/>
        <end position="716"/>
    </location>
</feature>
<dbReference type="PROSITE" id="PS50297">
    <property type="entry name" value="ANK_REP_REGION"/>
    <property type="match status" value="2"/>
</dbReference>
<evidence type="ECO:0000256" key="13">
    <source>
        <dbReference type="SAM" id="Coils"/>
    </source>
</evidence>
<dbReference type="Pfam" id="PF00018">
    <property type="entry name" value="SH3_1"/>
    <property type="match status" value="1"/>
</dbReference>
<feature type="compositionally biased region" description="Low complexity" evidence="14">
    <location>
        <begin position="561"/>
        <end position="592"/>
    </location>
</feature>
<evidence type="ECO:0000313" key="17">
    <source>
        <dbReference type="Proteomes" id="UP000694413"/>
    </source>
</evidence>
<feature type="region of interest" description="Disordered" evidence="14">
    <location>
        <begin position="746"/>
        <end position="771"/>
    </location>
</feature>
<feature type="compositionally biased region" description="Polar residues" evidence="14">
    <location>
        <begin position="428"/>
        <end position="442"/>
    </location>
</feature>
<keyword evidence="3 12" id="KW-0728">SH3 domain</keyword>
<gene>
    <name evidence="16" type="primary">TP53BP2</name>
</gene>
<dbReference type="CDD" id="cd17225">
    <property type="entry name" value="RA_ASPP2"/>
    <property type="match status" value="1"/>
</dbReference>
<keyword evidence="5" id="KW-0597">Phosphoprotein</keyword>
<evidence type="ECO:0000256" key="7">
    <source>
        <dbReference type="ARBA" id="ARBA00022737"/>
    </source>
</evidence>
<keyword evidence="8 11" id="KW-0040">ANK repeat</keyword>
<evidence type="ECO:0000256" key="11">
    <source>
        <dbReference type="PROSITE-ProRule" id="PRU00023"/>
    </source>
</evidence>
<dbReference type="GO" id="GO:0002039">
    <property type="term" value="F:p53 binding"/>
    <property type="evidence" value="ECO:0007669"/>
    <property type="project" value="InterPro"/>
</dbReference>
<dbReference type="SUPFAM" id="SSF48403">
    <property type="entry name" value="Ankyrin repeat"/>
    <property type="match status" value="1"/>
</dbReference>
<dbReference type="GO" id="GO:0005737">
    <property type="term" value="C:cytoplasm"/>
    <property type="evidence" value="ECO:0007669"/>
    <property type="project" value="UniProtKB-SubCell"/>
</dbReference>
<feature type="repeat" description="ANK" evidence="11">
    <location>
        <begin position="980"/>
        <end position="1012"/>
    </location>
</feature>
<keyword evidence="4" id="KW-0963">Cytoplasm</keyword>
<dbReference type="InterPro" id="IPR002110">
    <property type="entry name" value="Ankyrin_rpt"/>
</dbReference>
<feature type="region of interest" description="Disordered" evidence="14">
    <location>
        <begin position="690"/>
        <end position="719"/>
    </location>
</feature>
<dbReference type="AlphaFoldDB" id="A0A8D2MGK8"/>
<feature type="region of interest" description="Disordered" evidence="14">
    <location>
        <begin position="789"/>
        <end position="811"/>
    </location>
</feature>
<dbReference type="Pfam" id="PF12796">
    <property type="entry name" value="Ank_2"/>
    <property type="match status" value="1"/>
</dbReference>
<evidence type="ECO:0000259" key="15">
    <source>
        <dbReference type="PROSITE" id="PS50002"/>
    </source>
</evidence>
<dbReference type="Pfam" id="PF21801">
    <property type="entry name" value="ASPP2-like_RA"/>
    <property type="match status" value="1"/>
</dbReference>